<evidence type="ECO:0000256" key="1">
    <source>
        <dbReference type="SAM" id="SignalP"/>
    </source>
</evidence>
<keyword evidence="2" id="KW-1185">Reference proteome</keyword>
<evidence type="ECO:0000313" key="3">
    <source>
        <dbReference type="WBParaSite" id="Pan_g8797.t1"/>
    </source>
</evidence>
<accession>A0A7E4WA70</accession>
<dbReference type="Proteomes" id="UP000492821">
    <property type="component" value="Unassembled WGS sequence"/>
</dbReference>
<dbReference type="AlphaFoldDB" id="A0A7E4WA70"/>
<reference evidence="3" key="2">
    <citation type="submission" date="2020-10" db="UniProtKB">
        <authorList>
            <consortium name="WormBaseParasite"/>
        </authorList>
    </citation>
    <scope>IDENTIFICATION</scope>
</reference>
<evidence type="ECO:0000313" key="2">
    <source>
        <dbReference type="Proteomes" id="UP000492821"/>
    </source>
</evidence>
<sequence>MCFWLVVTLKYACTCVQPTVAFVMAVVAQLTGRRQPQPQAGSVSTPYCLYQHDHKRSVVCVVRTQAWEP</sequence>
<proteinExistence type="predicted"/>
<organism evidence="2 3">
    <name type="scientific">Panagrellus redivivus</name>
    <name type="common">Microworm</name>
    <dbReference type="NCBI Taxonomy" id="6233"/>
    <lineage>
        <taxon>Eukaryota</taxon>
        <taxon>Metazoa</taxon>
        <taxon>Ecdysozoa</taxon>
        <taxon>Nematoda</taxon>
        <taxon>Chromadorea</taxon>
        <taxon>Rhabditida</taxon>
        <taxon>Tylenchina</taxon>
        <taxon>Panagrolaimomorpha</taxon>
        <taxon>Panagrolaimoidea</taxon>
        <taxon>Panagrolaimidae</taxon>
        <taxon>Panagrellus</taxon>
    </lineage>
</organism>
<feature type="chain" id="PRO_5028887968" evidence="1">
    <location>
        <begin position="22"/>
        <end position="69"/>
    </location>
</feature>
<protein>
    <submittedName>
        <fullName evidence="3">Secreted protein</fullName>
    </submittedName>
</protein>
<dbReference type="WBParaSite" id="Pan_g8797.t1">
    <property type="protein sequence ID" value="Pan_g8797.t1"/>
    <property type="gene ID" value="Pan_g8797"/>
</dbReference>
<name>A0A7E4WA70_PANRE</name>
<keyword evidence="1" id="KW-0732">Signal</keyword>
<feature type="signal peptide" evidence="1">
    <location>
        <begin position="1"/>
        <end position="21"/>
    </location>
</feature>
<reference evidence="2" key="1">
    <citation type="journal article" date="2013" name="Genetics">
        <title>The draft genome and transcriptome of Panagrellus redivivus are shaped by the harsh demands of a free-living lifestyle.</title>
        <authorList>
            <person name="Srinivasan J."/>
            <person name="Dillman A.R."/>
            <person name="Macchietto M.G."/>
            <person name="Heikkinen L."/>
            <person name="Lakso M."/>
            <person name="Fracchia K.M."/>
            <person name="Antoshechkin I."/>
            <person name="Mortazavi A."/>
            <person name="Wong G."/>
            <person name="Sternberg P.W."/>
        </authorList>
    </citation>
    <scope>NUCLEOTIDE SEQUENCE [LARGE SCALE GENOMIC DNA]</scope>
    <source>
        <strain evidence="2">MT8872</strain>
    </source>
</reference>